<dbReference type="PANTHER" id="PTHR23272">
    <property type="entry name" value="BED FINGER-RELATED"/>
    <property type="match status" value="1"/>
</dbReference>
<comment type="caution">
    <text evidence="3">The sequence shown here is derived from an EMBL/GenBank/DDBJ whole genome shotgun (WGS) entry which is preliminary data.</text>
</comment>
<protein>
    <submittedName>
        <fullName evidence="3">Zinc finger BED domain-containing protein RICESLEEPER 1</fullName>
    </submittedName>
</protein>
<organism evidence="3">
    <name type="scientific">Sesamum latifolium</name>
    <dbReference type="NCBI Taxonomy" id="2727402"/>
    <lineage>
        <taxon>Eukaryota</taxon>
        <taxon>Viridiplantae</taxon>
        <taxon>Streptophyta</taxon>
        <taxon>Embryophyta</taxon>
        <taxon>Tracheophyta</taxon>
        <taxon>Spermatophyta</taxon>
        <taxon>Magnoliopsida</taxon>
        <taxon>eudicotyledons</taxon>
        <taxon>Gunneridae</taxon>
        <taxon>Pentapetalae</taxon>
        <taxon>asterids</taxon>
        <taxon>lamiids</taxon>
        <taxon>Lamiales</taxon>
        <taxon>Pedaliaceae</taxon>
        <taxon>Sesamum</taxon>
    </lineage>
</organism>
<evidence type="ECO:0000313" key="3">
    <source>
        <dbReference type="EMBL" id="KAL0412006.1"/>
    </source>
</evidence>
<name>A0AAW2U8G0_9LAMI</name>
<gene>
    <name evidence="3" type="ORF">Slati_3790300</name>
</gene>
<dbReference type="Pfam" id="PF05699">
    <property type="entry name" value="Dimer_Tnp_hAT"/>
    <property type="match status" value="1"/>
</dbReference>
<reference evidence="3" key="2">
    <citation type="journal article" date="2024" name="Plant">
        <title>Genomic evolution and insights into agronomic trait innovations of Sesamum species.</title>
        <authorList>
            <person name="Miao H."/>
            <person name="Wang L."/>
            <person name="Qu L."/>
            <person name="Liu H."/>
            <person name="Sun Y."/>
            <person name="Le M."/>
            <person name="Wang Q."/>
            <person name="Wei S."/>
            <person name="Zheng Y."/>
            <person name="Lin W."/>
            <person name="Duan Y."/>
            <person name="Cao H."/>
            <person name="Xiong S."/>
            <person name="Wang X."/>
            <person name="Wei L."/>
            <person name="Li C."/>
            <person name="Ma Q."/>
            <person name="Ju M."/>
            <person name="Zhao R."/>
            <person name="Li G."/>
            <person name="Mu C."/>
            <person name="Tian Q."/>
            <person name="Mei H."/>
            <person name="Zhang T."/>
            <person name="Gao T."/>
            <person name="Zhang H."/>
        </authorList>
    </citation>
    <scope>NUCLEOTIDE SEQUENCE</scope>
    <source>
        <strain evidence="3">KEN1</strain>
    </source>
</reference>
<dbReference type="InterPro" id="IPR012337">
    <property type="entry name" value="RNaseH-like_sf"/>
</dbReference>
<feature type="region of interest" description="Disordered" evidence="1">
    <location>
        <begin position="27"/>
        <end position="49"/>
    </location>
</feature>
<dbReference type="GO" id="GO:0046983">
    <property type="term" value="F:protein dimerization activity"/>
    <property type="evidence" value="ECO:0007669"/>
    <property type="project" value="InterPro"/>
</dbReference>
<accession>A0AAW2U8G0</accession>
<reference evidence="3" key="1">
    <citation type="submission" date="2020-06" db="EMBL/GenBank/DDBJ databases">
        <authorList>
            <person name="Li T."/>
            <person name="Hu X."/>
            <person name="Zhang T."/>
            <person name="Song X."/>
            <person name="Zhang H."/>
            <person name="Dai N."/>
            <person name="Sheng W."/>
            <person name="Hou X."/>
            <person name="Wei L."/>
        </authorList>
    </citation>
    <scope>NUCLEOTIDE SEQUENCE</scope>
    <source>
        <strain evidence="3">KEN1</strain>
        <tissue evidence="3">Leaf</tissue>
    </source>
</reference>
<feature type="compositionally biased region" description="Low complexity" evidence="1">
    <location>
        <begin position="30"/>
        <end position="46"/>
    </location>
</feature>
<dbReference type="SUPFAM" id="SSF53098">
    <property type="entry name" value="Ribonuclease H-like"/>
    <property type="match status" value="1"/>
</dbReference>
<dbReference type="AlphaFoldDB" id="A0AAW2U8G0"/>
<evidence type="ECO:0000256" key="1">
    <source>
        <dbReference type="SAM" id="MobiDB-lite"/>
    </source>
</evidence>
<dbReference type="PANTHER" id="PTHR23272:SF161">
    <property type="entry name" value="ZINC FINGER BED DOMAIN-CONTAINING PROTEIN RICESLEEPER 1-LIKE"/>
    <property type="match status" value="1"/>
</dbReference>
<evidence type="ECO:0000259" key="2">
    <source>
        <dbReference type="Pfam" id="PF05699"/>
    </source>
</evidence>
<dbReference type="InterPro" id="IPR008906">
    <property type="entry name" value="HATC_C_dom"/>
</dbReference>
<dbReference type="EMBL" id="JACGWN010000013">
    <property type="protein sequence ID" value="KAL0412006.1"/>
    <property type="molecule type" value="Genomic_DNA"/>
</dbReference>
<proteinExistence type="predicted"/>
<sequence>MKEHVRDDLYELFNDYKLRYGHTLQGTLGSPGSSSSRVSSPSSSSVEFEHDHEVTRKFTIEQEFSMYKTGAKGDHVKLKLEKYLGEDVEVHREKFDILNWWKVNTQRFPILSKMARDILAVPISTVASEAAFSIGVTPHI</sequence>
<feature type="domain" description="HAT C-terminal dimerisation" evidence="2">
    <location>
        <begin position="80"/>
        <end position="135"/>
    </location>
</feature>